<feature type="compositionally biased region" description="Basic and acidic residues" evidence="1">
    <location>
        <begin position="473"/>
        <end position="484"/>
    </location>
</feature>
<protein>
    <submittedName>
        <fullName evidence="4">PDZ domain-containing protein</fullName>
    </submittedName>
</protein>
<dbReference type="WBParaSite" id="nRc.2.0.1.t30534-RA">
    <property type="protein sequence ID" value="nRc.2.0.1.t30534-RA"/>
    <property type="gene ID" value="nRc.2.0.1.g30534"/>
</dbReference>
<proteinExistence type="predicted"/>
<evidence type="ECO:0000259" key="2">
    <source>
        <dbReference type="SMART" id="SM00228"/>
    </source>
</evidence>
<evidence type="ECO:0000313" key="3">
    <source>
        <dbReference type="Proteomes" id="UP000887565"/>
    </source>
</evidence>
<evidence type="ECO:0000256" key="1">
    <source>
        <dbReference type="SAM" id="MobiDB-lite"/>
    </source>
</evidence>
<dbReference type="SUPFAM" id="SSF50156">
    <property type="entry name" value="PDZ domain-like"/>
    <property type="match status" value="1"/>
</dbReference>
<dbReference type="Gene3D" id="2.30.42.10">
    <property type="match status" value="1"/>
</dbReference>
<dbReference type="SMART" id="SM00228">
    <property type="entry name" value="PDZ"/>
    <property type="match status" value="1"/>
</dbReference>
<reference evidence="4" key="1">
    <citation type="submission" date="2022-11" db="UniProtKB">
        <authorList>
            <consortium name="WormBaseParasite"/>
        </authorList>
    </citation>
    <scope>IDENTIFICATION</scope>
</reference>
<dbReference type="InterPro" id="IPR001478">
    <property type="entry name" value="PDZ"/>
</dbReference>
<sequence>MGHSKKRGSKSPKKDKSRRTDKKSKRKQKSKQKRPQKQIPSEKLNFTLKIPPLGQRRTSSSLGFQVISRNNRVYVTSIDHNSEAYQKLKVRDHVKKVDDQSVTNQEQFEKLIRLIFDDLHRKHIDILVRREKIVEEKREADSNKEPVGDRFDVLSLEFSGPPNPRYGDRFVKPLKSKDYRDYYQGMDENKVGDPRRGLSKVRPPAQDVVDIVKKSGRKIARDFAQTATPGPEIIADDWFWKSKVDDAPSISSESEEISQKDGKYQIKKMGEKLHKVKKKQGGSHAGFSSGIELKKMISDFLRPDCWEKRFLIKASEQEKSMSMQFNASLNDAEKFGNQLGESSIAESDLKSTGSCKVCNQSFPTIRDDDDDRCHVEREDLDRPFSERERIIINRIKALAAVASGTLHIKMKNDDRHKGRNEKMEESAVTPSTSSSISDSVKEENSSEKSDEGKDSKKEKSTKQTYAEVKKRKITLEIDPKDIKHVTIKSDLPANKSLKKPKKR</sequence>
<feature type="compositionally biased region" description="Basic residues" evidence="1">
    <location>
        <begin position="1"/>
        <end position="36"/>
    </location>
</feature>
<evidence type="ECO:0000313" key="4">
    <source>
        <dbReference type="WBParaSite" id="nRc.2.0.1.t30534-RA"/>
    </source>
</evidence>
<dbReference type="CDD" id="cd00136">
    <property type="entry name" value="PDZ_canonical"/>
    <property type="match status" value="1"/>
</dbReference>
<feature type="region of interest" description="Disordered" evidence="1">
    <location>
        <begin position="409"/>
        <end position="503"/>
    </location>
</feature>
<feature type="domain" description="PDZ" evidence="2">
    <location>
        <begin position="60"/>
        <end position="132"/>
    </location>
</feature>
<feature type="compositionally biased region" description="Basic and acidic residues" evidence="1">
    <location>
        <begin position="439"/>
        <end position="461"/>
    </location>
</feature>
<organism evidence="3 4">
    <name type="scientific">Romanomermis culicivorax</name>
    <name type="common">Nematode worm</name>
    <dbReference type="NCBI Taxonomy" id="13658"/>
    <lineage>
        <taxon>Eukaryota</taxon>
        <taxon>Metazoa</taxon>
        <taxon>Ecdysozoa</taxon>
        <taxon>Nematoda</taxon>
        <taxon>Enoplea</taxon>
        <taxon>Dorylaimia</taxon>
        <taxon>Mermithida</taxon>
        <taxon>Mermithoidea</taxon>
        <taxon>Mermithidae</taxon>
        <taxon>Romanomermis</taxon>
    </lineage>
</organism>
<feature type="compositionally biased region" description="Basic and acidic residues" evidence="1">
    <location>
        <begin position="410"/>
        <end position="425"/>
    </location>
</feature>
<name>A0A915JWY1_ROMCU</name>
<feature type="region of interest" description="Disordered" evidence="1">
    <location>
        <begin position="1"/>
        <end position="45"/>
    </location>
</feature>
<dbReference type="Proteomes" id="UP000887565">
    <property type="component" value="Unplaced"/>
</dbReference>
<dbReference type="AlphaFoldDB" id="A0A915JWY1"/>
<feature type="compositionally biased region" description="Low complexity" evidence="1">
    <location>
        <begin position="426"/>
        <end position="438"/>
    </location>
</feature>
<dbReference type="InterPro" id="IPR036034">
    <property type="entry name" value="PDZ_sf"/>
</dbReference>
<keyword evidence="3" id="KW-1185">Reference proteome</keyword>
<accession>A0A915JWY1</accession>